<dbReference type="EMBL" id="JU330558">
    <property type="protein sequence ID" value="AFE74314.1"/>
    <property type="molecule type" value="mRNA"/>
</dbReference>
<reference evidence="2" key="1">
    <citation type="journal article" date="2014" name="Biol. Direct">
        <title>A new rhesus macaque assembly and annotation for next-generation sequencing analyses.</title>
        <authorList>
            <person name="Zimin A.V."/>
            <person name="Cornish A.S."/>
            <person name="Maudhoo M.D."/>
            <person name="Gibbs R.M."/>
            <person name="Zhang X."/>
            <person name="Pandey S."/>
            <person name="Meehan D.T."/>
            <person name="Wipfler K."/>
            <person name="Bosinger S.E."/>
            <person name="Johnson Z.P."/>
            <person name="Tharp G.K."/>
            <person name="Marcais G."/>
            <person name="Roberts M."/>
            <person name="Ferguson B."/>
            <person name="Fox H.S."/>
            <person name="Treangen T."/>
            <person name="Salzberg S.L."/>
            <person name="Yorke J.A."/>
            <person name="Norgren R.B.Jr."/>
        </authorList>
    </citation>
    <scope>NUCLEOTIDE SEQUENCE</scope>
    <source>
        <tissue evidence="2">Caudate</tissue>
    </source>
</reference>
<evidence type="ECO:0000313" key="2">
    <source>
        <dbReference type="EMBL" id="AFE74314.1"/>
    </source>
</evidence>
<feature type="non-terminal residue" evidence="2">
    <location>
        <position position="228"/>
    </location>
</feature>
<dbReference type="AlphaFoldDB" id="H9FI55"/>
<feature type="non-terminal residue" evidence="2">
    <location>
        <position position="1"/>
    </location>
</feature>
<feature type="compositionally biased region" description="Low complexity" evidence="1">
    <location>
        <begin position="76"/>
        <end position="87"/>
    </location>
</feature>
<proteinExistence type="evidence at transcript level"/>
<gene>
    <name evidence="2" type="primary">LPPR3</name>
</gene>
<name>H9FI55_MACMU</name>
<protein>
    <submittedName>
        <fullName evidence="2">Lipid phosphate phosphatase-related protein type 3</fullName>
    </submittedName>
</protein>
<feature type="compositionally biased region" description="Low complexity" evidence="1">
    <location>
        <begin position="136"/>
        <end position="147"/>
    </location>
</feature>
<feature type="region of interest" description="Disordered" evidence="1">
    <location>
        <begin position="58"/>
        <end position="228"/>
    </location>
</feature>
<evidence type="ECO:0000256" key="1">
    <source>
        <dbReference type="SAM" id="MobiDB-lite"/>
    </source>
</evidence>
<accession>H9FI55</accession>
<feature type="compositionally biased region" description="Basic residues" evidence="1">
    <location>
        <begin position="217"/>
        <end position="228"/>
    </location>
</feature>
<sequence>DVLQLRHLGHHQAAETHPGLRLCHRRGRVRADADHAVPQPPGGRVCRLPHRGRHRCLLGLPRGGQLPGPTYREARGPGPRQGRAAGPDTAGPRLGLSAEQVGEHRRAGAPGAAGGRAPARGPREDLTGQPEARQRGCGPAGPAQPHGQGEHGDLQPHAAQGQRAVAGRPRAPPHDHPRATGRLALQAAHQRVEAEEPGGPRPGAARRRQPRAPAHASRAHGGGRGRGG</sequence>
<organism evidence="2">
    <name type="scientific">Macaca mulatta</name>
    <name type="common">Rhesus macaque</name>
    <dbReference type="NCBI Taxonomy" id="9544"/>
    <lineage>
        <taxon>Eukaryota</taxon>
        <taxon>Metazoa</taxon>
        <taxon>Chordata</taxon>
        <taxon>Craniata</taxon>
        <taxon>Vertebrata</taxon>
        <taxon>Euteleostomi</taxon>
        <taxon>Mammalia</taxon>
        <taxon>Eutheria</taxon>
        <taxon>Euarchontoglires</taxon>
        <taxon>Primates</taxon>
        <taxon>Haplorrhini</taxon>
        <taxon>Catarrhini</taxon>
        <taxon>Cercopithecidae</taxon>
        <taxon>Cercopithecinae</taxon>
        <taxon>Macaca</taxon>
    </lineage>
</organism>